<accession>A0A0A2LCA8</accession>
<proteinExistence type="predicted"/>
<dbReference type="Proteomes" id="UP000030104">
    <property type="component" value="Unassembled WGS sequence"/>
</dbReference>
<evidence type="ECO:0000313" key="1">
    <source>
        <dbReference type="EMBL" id="KGO74240.1"/>
    </source>
</evidence>
<comment type="caution">
    <text evidence="1">The sequence shown here is derived from an EMBL/GenBank/DDBJ whole genome shotgun (WGS) entry which is preliminary data.</text>
</comment>
<dbReference type="EMBL" id="JQGA01000699">
    <property type="protein sequence ID" value="KGO74240.1"/>
    <property type="molecule type" value="Genomic_DNA"/>
</dbReference>
<protein>
    <submittedName>
        <fullName evidence="1">Uncharacterized protein</fullName>
    </submittedName>
</protein>
<name>A0A0A2LCA8_PENIT</name>
<organism evidence="1 2">
    <name type="scientific">Penicillium italicum</name>
    <name type="common">Blue mold</name>
    <dbReference type="NCBI Taxonomy" id="40296"/>
    <lineage>
        <taxon>Eukaryota</taxon>
        <taxon>Fungi</taxon>
        <taxon>Dikarya</taxon>
        <taxon>Ascomycota</taxon>
        <taxon>Pezizomycotina</taxon>
        <taxon>Eurotiomycetes</taxon>
        <taxon>Eurotiomycetidae</taxon>
        <taxon>Eurotiales</taxon>
        <taxon>Aspergillaceae</taxon>
        <taxon>Penicillium</taxon>
    </lineage>
</organism>
<gene>
    <name evidence="1" type="ORF">PITC_084870</name>
</gene>
<dbReference type="HOGENOM" id="CLU_2942517_0_0_1"/>
<reference evidence="1 2" key="1">
    <citation type="journal article" date="2015" name="Mol. Plant Microbe Interact.">
        <title>Genome, transcriptome, and functional analyses of Penicillium expansum provide new insights into secondary metabolism and pathogenicity.</title>
        <authorList>
            <person name="Ballester A.R."/>
            <person name="Marcet-Houben M."/>
            <person name="Levin E."/>
            <person name="Sela N."/>
            <person name="Selma-Lazaro C."/>
            <person name="Carmona L."/>
            <person name="Wisniewski M."/>
            <person name="Droby S."/>
            <person name="Gonzalez-Candelas L."/>
            <person name="Gabaldon T."/>
        </authorList>
    </citation>
    <scope>NUCLEOTIDE SEQUENCE [LARGE SCALE GENOMIC DNA]</scope>
    <source>
        <strain evidence="1 2">PHI-1</strain>
    </source>
</reference>
<dbReference type="AlphaFoldDB" id="A0A0A2LCA8"/>
<evidence type="ECO:0000313" key="2">
    <source>
        <dbReference type="Proteomes" id="UP000030104"/>
    </source>
</evidence>
<sequence>MFIRHLSSDQANLSISKARGNYATACRSGKVDKLTKLSNVKLPSAGAKALNLAVADYLQL</sequence>
<keyword evidence="2" id="KW-1185">Reference proteome</keyword>